<dbReference type="PROSITE" id="PS50983">
    <property type="entry name" value="FE_B12_PBP"/>
    <property type="match status" value="1"/>
</dbReference>
<proteinExistence type="predicted"/>
<dbReference type="EMBL" id="BAPV01000005">
    <property type="protein sequence ID" value="GBQ86084.1"/>
    <property type="molecule type" value="Genomic_DNA"/>
</dbReference>
<organism evidence="3 4">
    <name type="scientific">Asaia krungthepensis NRIC 0535</name>
    <dbReference type="NCBI Taxonomy" id="1307925"/>
    <lineage>
        <taxon>Bacteria</taxon>
        <taxon>Pseudomonadati</taxon>
        <taxon>Pseudomonadota</taxon>
        <taxon>Alphaproteobacteria</taxon>
        <taxon>Acetobacterales</taxon>
        <taxon>Acetobacteraceae</taxon>
        <taxon>Asaia</taxon>
    </lineage>
</organism>
<dbReference type="InterPro" id="IPR050902">
    <property type="entry name" value="ABC_Transporter_SBP"/>
</dbReference>
<evidence type="ECO:0000259" key="2">
    <source>
        <dbReference type="PROSITE" id="PS50983"/>
    </source>
</evidence>
<dbReference type="RefSeq" id="WP_264814740.1">
    <property type="nucleotide sequence ID" value="NZ_BAPV01000005.1"/>
</dbReference>
<feature type="domain" description="Fe/B12 periplasmic-binding" evidence="2">
    <location>
        <begin position="37"/>
        <end position="295"/>
    </location>
</feature>
<dbReference type="SUPFAM" id="SSF53807">
    <property type="entry name" value="Helical backbone' metal receptor"/>
    <property type="match status" value="1"/>
</dbReference>
<dbReference type="PANTHER" id="PTHR30535:SF34">
    <property type="entry name" value="MOLYBDATE-BINDING PROTEIN MOLA"/>
    <property type="match status" value="1"/>
</dbReference>
<protein>
    <submittedName>
        <fullName evidence="3">Iron-chelating periplasmic-binding protein</fullName>
    </submittedName>
</protein>
<evidence type="ECO:0000313" key="4">
    <source>
        <dbReference type="Proteomes" id="UP001062776"/>
    </source>
</evidence>
<dbReference type="PANTHER" id="PTHR30535">
    <property type="entry name" value="VITAMIN B12-BINDING PROTEIN"/>
    <property type="match status" value="1"/>
</dbReference>
<keyword evidence="4" id="KW-1185">Reference proteome</keyword>
<keyword evidence="1" id="KW-0732">Signal</keyword>
<dbReference type="Proteomes" id="UP001062776">
    <property type="component" value="Unassembled WGS sequence"/>
</dbReference>
<accession>A0ABQ0Q0G3</accession>
<gene>
    <name evidence="3" type="ORF">AA0535_0929</name>
</gene>
<sequence length="334" mass="35990">MTVVSLGRSALLCALLAFGASGITPAQSAPLKGAPARIVDGWYAHNATLIMLGAVDRVVGSVITPARFPWMVCVAPSLRQARIFDSMALNAEAVLALHPDLVFVTRDSGVAPSLEAVGLDVAPVGFTDFGGMLKTIDDTASRLGTKLARDQAAAYRADFEKVLAQGASASAASRPRILHIASLDPLTVDGDRSIVDEWIRDAGGINAAQNVHGNKRPVSMEQILSWNPEIIILGADAGSVDVLNGDALWARLVAVQSHHVFRNPAGVFNWDRYSPELMLQLIWARQIIRDGHIDRGAMIGQIQSFYGKFYRHPIDKNEAARILDAQPPMAEKCR</sequence>
<dbReference type="Pfam" id="PF01497">
    <property type="entry name" value="Peripla_BP_2"/>
    <property type="match status" value="1"/>
</dbReference>
<feature type="signal peptide" evidence="1">
    <location>
        <begin position="1"/>
        <end position="28"/>
    </location>
</feature>
<reference evidence="3" key="1">
    <citation type="submission" date="2013-04" db="EMBL/GenBank/DDBJ databases">
        <title>The genome sequencing project of 58 acetic acid bacteria.</title>
        <authorList>
            <person name="Okamoto-Kainuma A."/>
            <person name="Ishikawa M."/>
            <person name="Umino S."/>
            <person name="Koizumi Y."/>
            <person name="Shiwa Y."/>
            <person name="Yoshikawa H."/>
            <person name="Matsutani M."/>
            <person name="Matsushita K."/>
        </authorList>
    </citation>
    <scope>NUCLEOTIDE SEQUENCE</scope>
    <source>
        <strain evidence="3">NRIC 0535</strain>
    </source>
</reference>
<name>A0ABQ0Q0G3_9PROT</name>
<comment type="caution">
    <text evidence="3">The sequence shown here is derived from an EMBL/GenBank/DDBJ whole genome shotgun (WGS) entry which is preliminary data.</text>
</comment>
<dbReference type="InterPro" id="IPR002491">
    <property type="entry name" value="ABC_transptr_periplasmic_BD"/>
</dbReference>
<feature type="chain" id="PRO_5045746758" evidence="1">
    <location>
        <begin position="29"/>
        <end position="334"/>
    </location>
</feature>
<evidence type="ECO:0000256" key="1">
    <source>
        <dbReference type="SAM" id="SignalP"/>
    </source>
</evidence>
<dbReference type="Gene3D" id="1.20.58.2180">
    <property type="match status" value="1"/>
</dbReference>
<evidence type="ECO:0000313" key="3">
    <source>
        <dbReference type="EMBL" id="GBQ86084.1"/>
    </source>
</evidence>
<dbReference type="Gene3D" id="3.40.50.1980">
    <property type="entry name" value="Nitrogenase molybdenum iron protein domain"/>
    <property type="match status" value="2"/>
</dbReference>